<dbReference type="InterPro" id="IPR016024">
    <property type="entry name" value="ARM-type_fold"/>
</dbReference>
<organism evidence="2 3">
    <name type="scientific">Geoalkalibacter ferrihydriticus DSM 17813</name>
    <dbReference type="NCBI Taxonomy" id="1121915"/>
    <lineage>
        <taxon>Bacteria</taxon>
        <taxon>Pseudomonadati</taxon>
        <taxon>Thermodesulfobacteriota</taxon>
        <taxon>Desulfuromonadia</taxon>
        <taxon>Desulfuromonadales</taxon>
        <taxon>Geoalkalibacteraceae</taxon>
        <taxon>Geoalkalibacter</taxon>
    </lineage>
</organism>
<dbReference type="SMART" id="SM00567">
    <property type="entry name" value="EZ_HEAT"/>
    <property type="match status" value="6"/>
</dbReference>
<evidence type="ECO:0000313" key="2">
    <source>
        <dbReference type="EMBL" id="KIH76234.1"/>
    </source>
</evidence>
<sequence length="543" mass="60642">MSTSSTDPAHLEETLRNLGIVIRAVNLYPPHHPARAQAVDAACARFAQALAGHEHLDIQVRKDHFEHRAQAIAPGNQALKKLARRLFERRVEMLIVLPDLNPRDLEEWAGLIAFEPEEILRRGGLPKLMQGANITTLWVNESDFARILSLRRKLEEQATEEEAPSANGQETDEEAEHAEALLENLAALMAAEASSQSAAKAQGPEEILARMEEEASDENYRVLLREMVDALWRIDPYDEFPRLSACLRALGRKCRDPRLSETRRDACRRALEDLVDEDLRQGLIQEMCRQDTTHDNSIQVQNLLLLLGEPAAETLAAQLAQEPEAHARKILAQTLARFAAAALPALTRLLHDDRWYVVRNALAIIGEIRDPTQVGNLAVFLGHSDVRVRREAIRALTRVGTPQAMDVLLVAVEEGNEDLQRQALLFLGALKQRAALPHLLRFATRRDPLMRRAELTRGAVRALGEIGDAEAVPALITLLNRRKRLRRRRYQDIQEEAALALARIGSDEALAALAATMEQNNGRLAQTAARALQERTQTGDHGH</sequence>
<proteinExistence type="predicted"/>
<evidence type="ECO:0008006" key="4">
    <source>
        <dbReference type="Google" id="ProtNLM"/>
    </source>
</evidence>
<dbReference type="InterPro" id="IPR011989">
    <property type="entry name" value="ARM-like"/>
</dbReference>
<dbReference type="Pfam" id="PF13646">
    <property type="entry name" value="HEAT_2"/>
    <property type="match status" value="2"/>
</dbReference>
<dbReference type="Proteomes" id="UP000035068">
    <property type="component" value="Unassembled WGS sequence"/>
</dbReference>
<dbReference type="InterPro" id="IPR004155">
    <property type="entry name" value="PBS_lyase_HEAT"/>
</dbReference>
<feature type="region of interest" description="Disordered" evidence="1">
    <location>
        <begin position="156"/>
        <end position="175"/>
    </location>
</feature>
<dbReference type="AlphaFoldDB" id="A0A0C2DS00"/>
<evidence type="ECO:0000313" key="3">
    <source>
        <dbReference type="Proteomes" id="UP000035068"/>
    </source>
</evidence>
<name>A0A0C2DS00_9BACT</name>
<dbReference type="EMBL" id="JWJD01000004">
    <property type="protein sequence ID" value="KIH76234.1"/>
    <property type="molecule type" value="Genomic_DNA"/>
</dbReference>
<dbReference type="SUPFAM" id="SSF48371">
    <property type="entry name" value="ARM repeat"/>
    <property type="match status" value="1"/>
</dbReference>
<keyword evidence="3" id="KW-1185">Reference proteome</keyword>
<gene>
    <name evidence="2" type="ORF">GFER_11435</name>
</gene>
<reference evidence="2 3" key="1">
    <citation type="submission" date="2014-12" db="EMBL/GenBank/DDBJ databases">
        <title>Genomes of Geoalkalibacter ferrihydriticus and Geoalkalibacter subterraneus, two haloalkaliphilic metal-reducing members of the Geobacteraceae.</title>
        <authorList>
            <person name="Badalamenti J.P."/>
            <person name="Torres C.I."/>
            <person name="Krajmalnik-Brown R."/>
            <person name="Bond D.R."/>
        </authorList>
    </citation>
    <scope>NUCLEOTIDE SEQUENCE [LARGE SCALE GENOMIC DNA]</scope>
    <source>
        <strain evidence="2 3">DSM 17813</strain>
    </source>
</reference>
<accession>A0A0C2DS00</accession>
<dbReference type="RefSeq" id="WP_040099741.1">
    <property type="nucleotide sequence ID" value="NZ_JWJD01000004.1"/>
</dbReference>
<dbReference type="Gene3D" id="1.25.10.10">
    <property type="entry name" value="Leucine-rich Repeat Variant"/>
    <property type="match status" value="2"/>
</dbReference>
<protein>
    <recommendedName>
        <fullName evidence="4">PBS lyase</fullName>
    </recommendedName>
</protein>
<comment type="caution">
    <text evidence="2">The sequence shown here is derived from an EMBL/GenBank/DDBJ whole genome shotgun (WGS) entry which is preliminary data.</text>
</comment>
<evidence type="ECO:0000256" key="1">
    <source>
        <dbReference type="SAM" id="MobiDB-lite"/>
    </source>
</evidence>